<comment type="catalytic activity">
    <reaction evidence="9">
        <text>4-CDP-2-C-methyl-D-erythritol + ATP = 4-CDP-2-C-methyl-D-erythritol 2-phosphate + ADP + H(+)</text>
        <dbReference type="Rhea" id="RHEA:18437"/>
        <dbReference type="ChEBI" id="CHEBI:15378"/>
        <dbReference type="ChEBI" id="CHEBI:30616"/>
        <dbReference type="ChEBI" id="CHEBI:57823"/>
        <dbReference type="ChEBI" id="CHEBI:57919"/>
        <dbReference type="ChEBI" id="CHEBI:456216"/>
        <dbReference type="EC" id="2.7.1.148"/>
    </reaction>
</comment>
<dbReference type="PANTHER" id="PTHR43527">
    <property type="entry name" value="4-DIPHOSPHOCYTIDYL-2-C-METHYL-D-ERYTHRITOL KINASE, CHLOROPLASTIC"/>
    <property type="match status" value="1"/>
</dbReference>
<feature type="domain" description="GHMP kinase N-terminal" evidence="10">
    <location>
        <begin position="63"/>
        <end position="140"/>
    </location>
</feature>
<sequence length="285" mass="32410">MKIRAYAKVNLALDVVRKREDGYHDLEMIMAPITLHDLIYINVIDEGIEIESNSKIVPTDQRNIMYKVAKLMQERYGLKKGVKIFVYKHIPTQAGLAGGSADGAAVIKAMNKLFHLNLSYEEMAALGKEIGADIPFCIYEKTAFVEGVGEKLHFIEEPFEAYLLLVKPKKGVSTKKAFTTLDLSKVIHQDCRAMKKGIEEKDYQTVIDNLQNTLELPSIKMVPQIKEIKKEMKELGFDGALMSGSGSCVFGITRDQEILNKGYEFFRKRYFFVRKSKILNKEENL</sequence>
<gene>
    <name evidence="9" type="primary">ispE</name>
    <name evidence="12" type="ORF">C7U55_04020</name>
</gene>
<organism evidence="12 13">
    <name type="scientific">Faecalibacillus faecis</name>
    <dbReference type="NCBI Taxonomy" id="1982628"/>
    <lineage>
        <taxon>Bacteria</taxon>
        <taxon>Bacillati</taxon>
        <taxon>Bacillota</taxon>
        <taxon>Erysipelotrichia</taxon>
        <taxon>Erysipelotrichales</taxon>
        <taxon>Coprobacillaceae</taxon>
        <taxon>Faecalibacillus</taxon>
    </lineage>
</organism>
<dbReference type="Gene3D" id="3.30.70.890">
    <property type="entry name" value="GHMP kinase, C-terminal domain"/>
    <property type="match status" value="1"/>
</dbReference>
<evidence type="ECO:0000259" key="11">
    <source>
        <dbReference type="Pfam" id="PF08544"/>
    </source>
</evidence>
<accession>A0A2T3G1A7</accession>
<dbReference type="Proteomes" id="UP000241201">
    <property type="component" value="Unassembled WGS sequence"/>
</dbReference>
<comment type="function">
    <text evidence="9">Catalyzes the phosphorylation of the position 2 hydroxy group of 4-diphosphocytidyl-2C-methyl-D-erythritol.</text>
</comment>
<dbReference type="NCBIfam" id="TIGR00154">
    <property type="entry name" value="ispE"/>
    <property type="match status" value="1"/>
</dbReference>
<evidence type="ECO:0000256" key="5">
    <source>
        <dbReference type="ARBA" id="ARBA00022741"/>
    </source>
</evidence>
<dbReference type="UniPathway" id="UPA00056">
    <property type="reaction ID" value="UER00094"/>
</dbReference>
<keyword evidence="6 9" id="KW-0418">Kinase</keyword>
<dbReference type="RefSeq" id="WP_106987453.1">
    <property type="nucleotide sequence ID" value="NZ_JADPLM010000004.1"/>
</dbReference>
<keyword evidence="5 9" id="KW-0547">Nucleotide-binding</keyword>
<dbReference type="AlphaFoldDB" id="A0A2T3G1A7"/>
<protein>
    <recommendedName>
        <fullName evidence="3 9">4-diphosphocytidyl-2-C-methyl-D-erythritol kinase</fullName>
        <shortName evidence="9">CMK</shortName>
        <ecNumber evidence="2 9">2.7.1.148</ecNumber>
    </recommendedName>
    <alternativeName>
        <fullName evidence="8 9">4-(cytidine-5'-diphospho)-2-C-methyl-D-erythritol kinase</fullName>
    </alternativeName>
</protein>
<evidence type="ECO:0000256" key="3">
    <source>
        <dbReference type="ARBA" id="ARBA00017473"/>
    </source>
</evidence>
<dbReference type="Pfam" id="PF08544">
    <property type="entry name" value="GHMP_kinases_C"/>
    <property type="match status" value="1"/>
</dbReference>
<comment type="pathway">
    <text evidence="9">Isoprenoid biosynthesis; isopentenyl diphosphate biosynthesis via DXP pathway; isopentenyl diphosphate from 1-deoxy-D-xylulose 5-phosphate: step 3/6.</text>
</comment>
<dbReference type="EMBL" id="PYLP01000003">
    <property type="protein sequence ID" value="PST41316.1"/>
    <property type="molecule type" value="Genomic_DNA"/>
</dbReference>
<comment type="similarity">
    <text evidence="1 9">Belongs to the GHMP kinase family. IspE subfamily.</text>
</comment>
<dbReference type="GeneID" id="77470269"/>
<dbReference type="SUPFAM" id="SSF55060">
    <property type="entry name" value="GHMP Kinase, C-terminal domain"/>
    <property type="match status" value="1"/>
</dbReference>
<dbReference type="InterPro" id="IPR006204">
    <property type="entry name" value="GHMP_kinase_N_dom"/>
</dbReference>
<dbReference type="InterPro" id="IPR013750">
    <property type="entry name" value="GHMP_kinase_C_dom"/>
</dbReference>
<feature type="binding site" evidence="9">
    <location>
        <begin position="91"/>
        <end position="101"/>
    </location>
    <ligand>
        <name>ATP</name>
        <dbReference type="ChEBI" id="CHEBI:30616"/>
    </ligand>
</feature>
<dbReference type="Gene3D" id="3.30.230.10">
    <property type="match status" value="1"/>
</dbReference>
<evidence type="ECO:0000256" key="9">
    <source>
        <dbReference type="HAMAP-Rule" id="MF_00061"/>
    </source>
</evidence>
<dbReference type="GO" id="GO:0019288">
    <property type="term" value="P:isopentenyl diphosphate biosynthetic process, methylerythritol 4-phosphate pathway"/>
    <property type="evidence" value="ECO:0007669"/>
    <property type="project" value="UniProtKB-UniRule"/>
</dbReference>
<keyword evidence="9" id="KW-0414">Isoprene biosynthesis</keyword>
<dbReference type="InterPro" id="IPR036554">
    <property type="entry name" value="GHMP_kinase_C_sf"/>
</dbReference>
<dbReference type="HAMAP" id="MF_00061">
    <property type="entry name" value="IspE"/>
    <property type="match status" value="1"/>
</dbReference>
<evidence type="ECO:0000256" key="8">
    <source>
        <dbReference type="ARBA" id="ARBA00032554"/>
    </source>
</evidence>
<evidence type="ECO:0000256" key="7">
    <source>
        <dbReference type="ARBA" id="ARBA00022840"/>
    </source>
</evidence>
<evidence type="ECO:0000256" key="4">
    <source>
        <dbReference type="ARBA" id="ARBA00022679"/>
    </source>
</evidence>
<keyword evidence="4 9" id="KW-0808">Transferase</keyword>
<evidence type="ECO:0000256" key="6">
    <source>
        <dbReference type="ARBA" id="ARBA00022777"/>
    </source>
</evidence>
<dbReference type="EC" id="2.7.1.148" evidence="2 9"/>
<keyword evidence="13" id="KW-1185">Reference proteome</keyword>
<dbReference type="GO" id="GO:0050515">
    <property type="term" value="F:4-(cytidine 5'-diphospho)-2-C-methyl-D-erythritol kinase activity"/>
    <property type="evidence" value="ECO:0007669"/>
    <property type="project" value="UniProtKB-UniRule"/>
</dbReference>
<name>A0A2T3G1A7_9FIRM</name>
<dbReference type="GO" id="GO:0016114">
    <property type="term" value="P:terpenoid biosynthetic process"/>
    <property type="evidence" value="ECO:0007669"/>
    <property type="project" value="UniProtKB-UniRule"/>
</dbReference>
<evidence type="ECO:0000313" key="13">
    <source>
        <dbReference type="Proteomes" id="UP000241201"/>
    </source>
</evidence>
<dbReference type="SUPFAM" id="SSF54211">
    <property type="entry name" value="Ribosomal protein S5 domain 2-like"/>
    <property type="match status" value="1"/>
</dbReference>
<evidence type="ECO:0000256" key="2">
    <source>
        <dbReference type="ARBA" id="ARBA00012052"/>
    </source>
</evidence>
<dbReference type="PANTHER" id="PTHR43527:SF2">
    <property type="entry name" value="4-DIPHOSPHOCYTIDYL-2-C-METHYL-D-ERYTHRITOL KINASE, CHLOROPLASTIC"/>
    <property type="match status" value="1"/>
</dbReference>
<dbReference type="Pfam" id="PF00288">
    <property type="entry name" value="GHMP_kinases_N"/>
    <property type="match status" value="1"/>
</dbReference>
<dbReference type="GO" id="GO:0005524">
    <property type="term" value="F:ATP binding"/>
    <property type="evidence" value="ECO:0007669"/>
    <property type="project" value="UniProtKB-UniRule"/>
</dbReference>
<evidence type="ECO:0000259" key="10">
    <source>
        <dbReference type="Pfam" id="PF00288"/>
    </source>
</evidence>
<comment type="caution">
    <text evidence="12">The sequence shown here is derived from an EMBL/GenBank/DDBJ whole genome shotgun (WGS) entry which is preliminary data.</text>
</comment>
<evidence type="ECO:0000256" key="1">
    <source>
        <dbReference type="ARBA" id="ARBA00009684"/>
    </source>
</evidence>
<feature type="active site" evidence="9">
    <location>
        <position position="133"/>
    </location>
</feature>
<reference evidence="13" key="1">
    <citation type="submission" date="2018-03" db="EMBL/GenBank/DDBJ databases">
        <title>Lachnoclostridium SNUG30370 gen.nov., sp.nov., isolated from human faeces.</title>
        <authorList>
            <person name="Seo B."/>
            <person name="Jeon K."/>
            <person name="Ko G."/>
        </authorList>
    </citation>
    <scope>NUCLEOTIDE SEQUENCE [LARGE SCALE GENOMIC DNA]</scope>
    <source>
        <strain evidence="13">SNUG30370</strain>
    </source>
</reference>
<dbReference type="InterPro" id="IPR020568">
    <property type="entry name" value="Ribosomal_Su5_D2-typ_SF"/>
</dbReference>
<evidence type="ECO:0000313" key="12">
    <source>
        <dbReference type="EMBL" id="PST41316.1"/>
    </source>
</evidence>
<feature type="active site" evidence="9">
    <location>
        <position position="8"/>
    </location>
</feature>
<dbReference type="InterPro" id="IPR014721">
    <property type="entry name" value="Ribsml_uS5_D2-typ_fold_subgr"/>
</dbReference>
<dbReference type="InterPro" id="IPR004424">
    <property type="entry name" value="IspE"/>
</dbReference>
<feature type="domain" description="GHMP kinase C-terminal" evidence="11">
    <location>
        <begin position="194"/>
        <end position="270"/>
    </location>
</feature>
<keyword evidence="7 9" id="KW-0067">ATP-binding</keyword>
<proteinExistence type="inferred from homology"/>
<dbReference type="PIRSF" id="PIRSF010376">
    <property type="entry name" value="IspE"/>
    <property type="match status" value="1"/>
</dbReference>